<dbReference type="Proteomes" id="UP000054549">
    <property type="component" value="Unassembled WGS sequence"/>
</dbReference>
<dbReference type="PRINTS" id="PR00870">
    <property type="entry name" value="DNAPOLXBETA"/>
</dbReference>
<name>A0A0C2XF34_AMAMK</name>
<keyword evidence="6" id="KW-1185">Reference proteome</keyword>
<dbReference type="OrthoDB" id="205514at2759"/>
<keyword evidence="2 3" id="KW-0548">Nucleotidyltransferase</keyword>
<dbReference type="EC" id="2.7.7.7" evidence="3"/>
<evidence type="ECO:0000256" key="2">
    <source>
        <dbReference type="ARBA" id="ARBA00022695"/>
    </source>
</evidence>
<dbReference type="InterPro" id="IPR029398">
    <property type="entry name" value="PolB_thumb"/>
</dbReference>
<keyword evidence="3" id="KW-0234">DNA repair</keyword>
<comment type="function">
    <text evidence="3">DNA polymerase that functions in several pathways of DNA repair. Involved in base excision repair (BER) responsible for repair of lesions that give rise to abasic (AP) sites in DNA. Also contributes to DNA double-strand break repair by non-homologous end joining and homologous recombination. Has both template-dependent and template-independent (terminal transferase) DNA polymerase activities. Has also a 5'-deoxyribose-5-phosphate lyase (dRP lyase) activity.</text>
</comment>
<organism evidence="5 6">
    <name type="scientific">Amanita muscaria (strain Koide BX008)</name>
    <dbReference type="NCBI Taxonomy" id="946122"/>
    <lineage>
        <taxon>Eukaryota</taxon>
        <taxon>Fungi</taxon>
        <taxon>Dikarya</taxon>
        <taxon>Basidiomycota</taxon>
        <taxon>Agaricomycotina</taxon>
        <taxon>Agaricomycetes</taxon>
        <taxon>Agaricomycetidae</taxon>
        <taxon>Agaricales</taxon>
        <taxon>Pluteineae</taxon>
        <taxon>Amanitaceae</taxon>
        <taxon>Amanita</taxon>
    </lineage>
</organism>
<dbReference type="PRINTS" id="PR00869">
    <property type="entry name" value="DNAPOLX"/>
</dbReference>
<comment type="similarity">
    <text evidence="3">Belongs to the DNA polymerase type-X family.</text>
</comment>
<comment type="catalytic activity">
    <reaction evidence="3">
        <text>DNA(n) + a 2'-deoxyribonucleoside 5'-triphosphate = DNA(n+1) + diphosphate</text>
        <dbReference type="Rhea" id="RHEA:22508"/>
        <dbReference type="Rhea" id="RHEA-COMP:17339"/>
        <dbReference type="Rhea" id="RHEA-COMP:17340"/>
        <dbReference type="ChEBI" id="CHEBI:33019"/>
        <dbReference type="ChEBI" id="CHEBI:61560"/>
        <dbReference type="ChEBI" id="CHEBI:173112"/>
        <dbReference type="EC" id="2.7.7.7"/>
    </reaction>
</comment>
<gene>
    <name evidence="5" type="ORF">M378DRAFT_159259</name>
</gene>
<keyword evidence="3" id="KW-0239">DNA-directed DNA polymerase</keyword>
<evidence type="ECO:0000313" key="5">
    <source>
        <dbReference type="EMBL" id="KIL68006.1"/>
    </source>
</evidence>
<evidence type="ECO:0000259" key="4">
    <source>
        <dbReference type="SMART" id="SM00483"/>
    </source>
</evidence>
<reference evidence="5 6" key="1">
    <citation type="submission" date="2014-04" db="EMBL/GenBank/DDBJ databases">
        <title>Evolutionary Origins and Diversification of the Mycorrhizal Mutualists.</title>
        <authorList>
            <consortium name="DOE Joint Genome Institute"/>
            <consortium name="Mycorrhizal Genomics Consortium"/>
            <person name="Kohler A."/>
            <person name="Kuo A."/>
            <person name="Nagy L.G."/>
            <person name="Floudas D."/>
            <person name="Copeland A."/>
            <person name="Barry K.W."/>
            <person name="Cichocki N."/>
            <person name="Veneault-Fourrey C."/>
            <person name="LaButti K."/>
            <person name="Lindquist E.A."/>
            <person name="Lipzen A."/>
            <person name="Lundell T."/>
            <person name="Morin E."/>
            <person name="Murat C."/>
            <person name="Riley R."/>
            <person name="Ohm R."/>
            <person name="Sun H."/>
            <person name="Tunlid A."/>
            <person name="Henrissat B."/>
            <person name="Grigoriev I.V."/>
            <person name="Hibbett D.S."/>
            <person name="Martin F."/>
        </authorList>
    </citation>
    <scope>NUCLEOTIDE SEQUENCE [LARGE SCALE GENOMIC DNA]</scope>
    <source>
        <strain evidence="5 6">Koide BX008</strain>
    </source>
</reference>
<comment type="subcellular location">
    <subcellularLocation>
        <location evidence="3">Nucleus</location>
    </subcellularLocation>
</comment>
<dbReference type="PANTHER" id="PTHR11276">
    <property type="entry name" value="DNA POLYMERASE TYPE-X FAMILY MEMBER"/>
    <property type="match status" value="1"/>
</dbReference>
<proteinExistence type="inferred from homology"/>
<dbReference type="STRING" id="946122.A0A0C2XF34"/>
<dbReference type="GO" id="GO:0046872">
    <property type="term" value="F:metal ion binding"/>
    <property type="evidence" value="ECO:0007669"/>
    <property type="project" value="UniProtKB-UniRule"/>
</dbReference>
<evidence type="ECO:0000256" key="1">
    <source>
        <dbReference type="ARBA" id="ARBA00022679"/>
    </source>
</evidence>
<dbReference type="GO" id="GO:0003677">
    <property type="term" value="F:DNA binding"/>
    <property type="evidence" value="ECO:0007669"/>
    <property type="project" value="UniProtKB-UniRule"/>
</dbReference>
<dbReference type="Gene3D" id="3.30.210.10">
    <property type="entry name" value="DNA polymerase, thumb domain"/>
    <property type="match status" value="1"/>
</dbReference>
<dbReference type="EMBL" id="KN818230">
    <property type="protein sequence ID" value="KIL68006.1"/>
    <property type="molecule type" value="Genomic_DNA"/>
</dbReference>
<dbReference type="PANTHER" id="PTHR11276:SF28">
    <property type="entry name" value="DNA POLYMERASE LAMBDA"/>
    <property type="match status" value="1"/>
</dbReference>
<dbReference type="InParanoid" id="A0A0C2XF34"/>
<dbReference type="InterPro" id="IPR002008">
    <property type="entry name" value="DNA_pol_X_beta-like"/>
</dbReference>
<dbReference type="GO" id="GO:0003887">
    <property type="term" value="F:DNA-directed DNA polymerase activity"/>
    <property type="evidence" value="ECO:0007669"/>
    <property type="project" value="UniProtKB-UniRule"/>
</dbReference>
<dbReference type="InterPro" id="IPR018944">
    <property type="entry name" value="DNA_pol_lambd_fingers_domain"/>
</dbReference>
<dbReference type="InterPro" id="IPR002054">
    <property type="entry name" value="DNA-dir_DNA_pol_X"/>
</dbReference>
<sequence>MKLKGIGFGIADRITAFLDSQQAPVQSDTPKKMVIRKELLQIPGLGVKKTQELIDAGCKSLKDLHSRKFLPMLSRKQQVYFKYMDHLNQPITRAEAEAVAQFMRDNLRSAHEVILAGDYRRGLKSFPQLKIVLLHPNHVNVPIPAPPNSPNPPRPPRLLSRSPAVRQRYLSVANKLPNPLHGDAVPNLQNRGLICETMKVGDRTWDGIIRIPELVESARKETASWGDRHERIMAIAQMKGAFRQMSIVLTPQKSRAATMLAMTGDPEFVKYMRYKALSLELYLDEFGLWRWHSRSSDVDPPSAEKTDQNMDGYWELVQVSTEEDIFSVLGMEYVPPARRTFGFLKVNTKRP</sequence>
<keyword evidence="1 3" id="KW-0808">Transferase</keyword>
<dbReference type="SUPFAM" id="SSF81301">
    <property type="entry name" value="Nucleotidyltransferase"/>
    <property type="match status" value="1"/>
</dbReference>
<dbReference type="GO" id="GO:0006303">
    <property type="term" value="P:double-strand break repair via nonhomologous end joining"/>
    <property type="evidence" value="ECO:0007669"/>
    <property type="project" value="TreeGrafter"/>
</dbReference>
<dbReference type="InterPro" id="IPR043519">
    <property type="entry name" value="NT_sf"/>
</dbReference>
<dbReference type="Gene3D" id="1.10.150.20">
    <property type="entry name" value="5' to 3' exonuclease, C-terminal subdomain"/>
    <property type="match status" value="1"/>
</dbReference>
<keyword evidence="3" id="KW-0539">Nucleus</keyword>
<dbReference type="Gene3D" id="3.30.460.10">
    <property type="entry name" value="Beta Polymerase, domain 2"/>
    <property type="match status" value="1"/>
</dbReference>
<dbReference type="InterPro" id="IPR022312">
    <property type="entry name" value="DNA_pol_X"/>
</dbReference>
<accession>A0A0C2XF34</accession>
<evidence type="ECO:0000256" key="3">
    <source>
        <dbReference type="RuleBase" id="RU366014"/>
    </source>
</evidence>
<dbReference type="Pfam" id="PF10391">
    <property type="entry name" value="DNA_pol_lambd_f"/>
    <property type="match status" value="1"/>
</dbReference>
<dbReference type="Pfam" id="PF14791">
    <property type="entry name" value="DNA_pol_B_thumb"/>
    <property type="match status" value="1"/>
</dbReference>
<dbReference type="HOGENOM" id="CLU_043700_0_0_1"/>
<evidence type="ECO:0000313" key="6">
    <source>
        <dbReference type="Proteomes" id="UP000054549"/>
    </source>
</evidence>
<dbReference type="GO" id="GO:0005634">
    <property type="term" value="C:nucleus"/>
    <property type="evidence" value="ECO:0007669"/>
    <property type="project" value="UniProtKB-SubCell"/>
</dbReference>
<feature type="domain" description="DNA-directed DNA polymerase X" evidence="4">
    <location>
        <begin position="1"/>
        <end position="340"/>
    </location>
</feature>
<dbReference type="SUPFAM" id="SSF81585">
    <property type="entry name" value="PsbU/PolX domain-like"/>
    <property type="match status" value="1"/>
</dbReference>
<keyword evidence="3" id="KW-0227">DNA damage</keyword>
<dbReference type="SMART" id="SM00483">
    <property type="entry name" value="POLXc"/>
    <property type="match status" value="1"/>
</dbReference>
<dbReference type="InterPro" id="IPR037160">
    <property type="entry name" value="DNA_Pol_thumb_sf"/>
</dbReference>
<dbReference type="AlphaFoldDB" id="A0A0C2XF34"/>
<protein>
    <recommendedName>
        <fullName evidence="3">DNA polymerase</fullName>
        <ecNumber evidence="3">2.7.7.7</ecNumber>
    </recommendedName>
</protein>